<reference evidence="1 3" key="1">
    <citation type="submission" date="2021-03" db="EMBL/GenBank/DDBJ databases">
        <title>Draft genome and methylome analysis of Thiotrix fructosivoruns ATCC 49748.</title>
        <authorList>
            <person name="Fomenkov A."/>
            <person name="Grabovich M.Y."/>
            <person name="Roberts R.J."/>
        </authorList>
    </citation>
    <scope>NUCLEOTIDE SEQUENCE [LARGE SCALE GENOMIC DNA]</scope>
    <source>
        <strain evidence="1 3">ATCC 49748</strain>
    </source>
</reference>
<keyword evidence="3" id="KW-1185">Reference proteome</keyword>
<protein>
    <submittedName>
        <fullName evidence="2">DUF2974 domain-containing protein</fullName>
    </submittedName>
</protein>
<dbReference type="CDD" id="cd00741">
    <property type="entry name" value="Lipase"/>
    <property type="match status" value="1"/>
</dbReference>
<dbReference type="Proteomes" id="UP000664466">
    <property type="component" value="Unassembled WGS sequence"/>
</dbReference>
<reference evidence="2" key="2">
    <citation type="submission" date="2021-04" db="EMBL/GenBank/DDBJ databases">
        <title>Complete Genome and methylome analysis of Thiothrix fructosivorans ATCC 49748.</title>
        <authorList>
            <person name="Fomenkov A."/>
            <person name="Sun L."/>
            <person name="Vincze T."/>
            <person name="Grabovich M.Y."/>
            <person name="Roberts R.J."/>
        </authorList>
    </citation>
    <scope>NUCLEOTIDE SEQUENCE</scope>
    <source>
        <strain evidence="2">ATCC 49748</strain>
    </source>
</reference>
<organism evidence="2">
    <name type="scientific">Thiothrix fructosivorans</name>
    <dbReference type="NCBI Taxonomy" id="111770"/>
    <lineage>
        <taxon>Bacteria</taxon>
        <taxon>Pseudomonadati</taxon>
        <taxon>Pseudomonadota</taxon>
        <taxon>Gammaproteobacteria</taxon>
        <taxon>Thiotrichales</taxon>
        <taxon>Thiotrichaceae</taxon>
        <taxon>Thiothrix</taxon>
    </lineage>
</organism>
<dbReference type="SUPFAM" id="SSF53474">
    <property type="entry name" value="alpha/beta-Hydrolases"/>
    <property type="match status" value="1"/>
</dbReference>
<dbReference type="RefSeq" id="WP_207251567.1">
    <property type="nucleotide sequence ID" value="NZ_JAFMPM010000007.1"/>
</dbReference>
<dbReference type="Pfam" id="PF26363">
    <property type="entry name" value="Phospholipase-like"/>
    <property type="match status" value="1"/>
</dbReference>
<sequence>MNLWGFYAATYKKRDEYVIAFRGTSLTSINDWMNNLHVIPLPTQYIAAQEYALKVIKEHPKNKVTLTGHSLGGGLAAYVAKKLSIPAYTFNPAPLWGLTNPKLIADYKGINNFILINNETFEMDVVSTTLGFPPTLLGKVFIIPSSITGKENLHKIENIYNRLESISATARTEAEKHLDRCISMFQKMDLRGVMYNGKRKYDKDYAMGSKVGGVEAQQGGYFCQKTSLDQGVLGGLCFKAEKSSYWRGIYPPIGGIDWLDVQNIKLPSACYL</sequence>
<dbReference type="EMBL" id="JAFMPM010000007">
    <property type="protein sequence ID" value="MBO0613829.1"/>
    <property type="molecule type" value="Genomic_DNA"/>
</dbReference>
<evidence type="ECO:0000313" key="2">
    <source>
        <dbReference type="EMBL" id="QTX10199.1"/>
    </source>
</evidence>
<evidence type="ECO:0000313" key="1">
    <source>
        <dbReference type="EMBL" id="MBO0613829.1"/>
    </source>
</evidence>
<dbReference type="Gene3D" id="3.40.50.1820">
    <property type="entry name" value="alpha/beta hydrolase"/>
    <property type="match status" value="1"/>
</dbReference>
<proteinExistence type="predicted"/>
<dbReference type="AlphaFoldDB" id="A0A8B0SHA2"/>
<gene>
    <name evidence="2" type="ORF">J1836_016650</name>
    <name evidence="1" type="ORF">J1836_13025</name>
</gene>
<name>A0A8B0SHA2_9GAMM</name>
<dbReference type="EMBL" id="CP072748">
    <property type="protein sequence ID" value="QTX10199.1"/>
    <property type="molecule type" value="Genomic_DNA"/>
</dbReference>
<accession>A0A8B0SHA2</accession>
<evidence type="ECO:0000313" key="3">
    <source>
        <dbReference type="Proteomes" id="UP000664466"/>
    </source>
</evidence>
<dbReference type="InterPro" id="IPR029058">
    <property type="entry name" value="AB_hydrolase_fold"/>
</dbReference>